<dbReference type="Gene3D" id="3.30.470.30">
    <property type="entry name" value="DNA ligase/mRNA capping enzyme"/>
    <property type="match status" value="1"/>
</dbReference>
<dbReference type="Proteomes" id="UP000201485">
    <property type="component" value="Segment"/>
</dbReference>
<dbReference type="EMBL" id="KR139659">
    <property type="protein sequence ID" value="AKU37509.1"/>
    <property type="molecule type" value="Genomic_DNA"/>
</dbReference>
<proteinExistence type="predicted"/>
<reference evidence="2 4" key="2">
    <citation type="submission" date="2019-10" db="EMBL/GenBank/DDBJ databases">
        <authorList>
            <person name="Kayansamruaj P."/>
        </authorList>
    </citation>
    <scope>NUCLEOTIDE SEQUENCE [LARGE SCALE GENOMIC DNA]</scope>
    <source>
        <strain evidence="2">SDDV_Thai_2019</strain>
    </source>
</reference>
<dbReference type="RefSeq" id="YP_009163855.1">
    <property type="nucleotide sequence ID" value="NC_027778.1"/>
</dbReference>
<sequence length="393" mass="45034">MNLFGKYVICDKDPDLTIDTSHTVEVASTMIDCFPEVTWPIRIACINNSYLGYVLCSIALSQNPDLTTWRAIETYAHYSPPGIVDKHYISELYTRYGLDTSLQPQCCFFPGVDVSTYVKGCVWSTFCGFEMKRAQKLTLDNARLLDPTCYRVIPKLNGIQYVMYKPPKQNSICLFGKNNCKFTIDDIIFPGEGKTILYGRVRQASRYDANELTFDIFEVVALDNNFWLSTTSYIDRMSLMRTFLSAIRYGTNVKLRLNVVESNPLSQTKAVWDYRVDDIFSGLIFQPDLLHMPVFKWEPMNTVNLLYNDGKLYCNGRSTSIGKLDYASDHLQYKVVKCTYVSEKLFHFLRVAYHLIEPDNIVTLEAVCATPALNLETICNIIAVRDRTYVPLK</sequence>
<dbReference type="OrthoDB" id="6160at10239"/>
<dbReference type="GeneID" id="25479143"/>
<name>A0A0K1L6K1_9VIRU</name>
<dbReference type="KEGG" id="vg:25479143"/>
<evidence type="ECO:0000313" key="4">
    <source>
        <dbReference type="Proteomes" id="UP000510602"/>
    </source>
</evidence>
<accession>A0A0K1L6K1</accession>
<gene>
    <name evidence="1" type="ORF">SDDV_094</name>
</gene>
<organism evidence="1 3">
    <name type="scientific">Scale drop disease virus</name>
    <dbReference type="NCBI Taxonomy" id="1697349"/>
    <lineage>
        <taxon>Viruses</taxon>
        <taxon>Varidnaviria</taxon>
        <taxon>Bamfordvirae</taxon>
        <taxon>Nucleocytoviricota</taxon>
        <taxon>Megaviricetes</taxon>
        <taxon>Pimascovirales</taxon>
        <taxon>Pimascovirales incertae sedis</taxon>
        <taxon>Iridoviridae</taxon>
        <taxon>Alphairidovirinae</taxon>
        <taxon>Megalocytivirus</taxon>
        <taxon>Megalocytivirus lates1</taxon>
    </lineage>
</organism>
<dbReference type="Proteomes" id="UP000510602">
    <property type="component" value="Segment"/>
</dbReference>
<reference evidence="1 3" key="1">
    <citation type="journal article" date="2015" name="PLoS Pathog.">
        <title>A Novel Virus Causes Scale Drop Disease in Lates calcarifer.</title>
        <authorList>
            <person name="de Groof A."/>
            <person name="Guelen L."/>
            <person name="Deijs M."/>
            <person name="van der Wal Y."/>
            <person name="Miyata M."/>
            <person name="Ng K.S."/>
            <person name="van Grinsven L."/>
            <person name="Simmelink B."/>
            <person name="Biermann Y."/>
            <person name="Grisez L."/>
            <person name="van Lent J."/>
            <person name="de Ronde A."/>
            <person name="Chang S.F."/>
            <person name="Schrier C."/>
            <person name="van der Hoek L."/>
        </authorList>
    </citation>
    <scope>NUCLEOTIDE SEQUENCE [LARGE SCALE GENOMIC DNA]</scope>
    <source>
        <strain evidence="1">C4575</strain>
    </source>
</reference>
<evidence type="ECO:0000313" key="2">
    <source>
        <dbReference type="EMBL" id="QLI60768.1"/>
    </source>
</evidence>
<protein>
    <submittedName>
        <fullName evidence="1">ORF_094L</fullName>
    </submittedName>
</protein>
<evidence type="ECO:0000313" key="1">
    <source>
        <dbReference type="EMBL" id="AKU37509.1"/>
    </source>
</evidence>
<evidence type="ECO:0000313" key="3">
    <source>
        <dbReference type="Proteomes" id="UP000201485"/>
    </source>
</evidence>
<dbReference type="EMBL" id="MN562489">
    <property type="protein sequence ID" value="QLI60768.1"/>
    <property type="molecule type" value="Genomic_DNA"/>
</dbReference>
<keyword evidence="3" id="KW-1185">Reference proteome</keyword>